<proteinExistence type="predicted"/>
<sequence length="99" mass="11245">MNSEYGNDSIKKAQTVINCFSKQWSMNLKGERTISQLDNFRRYLGHFADTICRNSVVCSDVEKEMQANTTAAVPVCVQALEGKSLKENRLMSLKAYYLL</sequence>
<accession>A0A8C4L1I1</accession>
<reference evidence="1" key="1">
    <citation type="submission" date="2023-03" db="UniProtKB">
        <authorList>
            <consortium name="Ensembl"/>
        </authorList>
    </citation>
    <scope>IDENTIFICATION</scope>
</reference>
<dbReference type="Ensembl" id="ENSEAST00005002386.1">
    <property type="protein sequence ID" value="ENSEASP00005002163.1"/>
    <property type="gene ID" value="ENSEASG00005001694.1"/>
</dbReference>
<dbReference type="AlphaFoldDB" id="A0A8C4L1I1"/>
<evidence type="ECO:0000313" key="1">
    <source>
        <dbReference type="Ensembl" id="ENSEASP00005002163.1"/>
    </source>
</evidence>
<organism evidence="1">
    <name type="scientific">Equus asinus asinus</name>
    <dbReference type="NCBI Taxonomy" id="83772"/>
    <lineage>
        <taxon>Eukaryota</taxon>
        <taxon>Metazoa</taxon>
        <taxon>Chordata</taxon>
        <taxon>Craniata</taxon>
        <taxon>Vertebrata</taxon>
        <taxon>Euteleostomi</taxon>
        <taxon>Mammalia</taxon>
        <taxon>Eutheria</taxon>
        <taxon>Laurasiatheria</taxon>
        <taxon>Perissodactyla</taxon>
        <taxon>Equidae</taxon>
        <taxon>Equus</taxon>
    </lineage>
</organism>
<name>A0A8C4L1I1_EQUAS</name>
<protein>
    <submittedName>
        <fullName evidence="1">Uncharacterized protein</fullName>
    </submittedName>
</protein>